<reference evidence="3" key="1">
    <citation type="submission" date="2022-11" db="UniProtKB">
        <authorList>
            <consortium name="WormBaseParasite"/>
        </authorList>
    </citation>
    <scope>IDENTIFICATION</scope>
</reference>
<name>A0A915NNJ1_9BILA</name>
<evidence type="ECO:0000313" key="2">
    <source>
        <dbReference type="Proteomes" id="UP000887560"/>
    </source>
</evidence>
<dbReference type="GO" id="GO:0046983">
    <property type="term" value="F:protein dimerization activity"/>
    <property type="evidence" value="ECO:0007669"/>
    <property type="project" value="InterPro"/>
</dbReference>
<dbReference type="Pfam" id="PF05699">
    <property type="entry name" value="Dimer_Tnp_hAT"/>
    <property type="match status" value="1"/>
</dbReference>
<feature type="domain" description="HAT C-terminal dimerisation" evidence="1">
    <location>
        <begin position="92"/>
        <end position="137"/>
    </location>
</feature>
<keyword evidence="2" id="KW-1185">Reference proteome</keyword>
<evidence type="ECO:0000259" key="1">
    <source>
        <dbReference type="Pfam" id="PF05699"/>
    </source>
</evidence>
<dbReference type="AlphaFoldDB" id="A0A915NNJ1"/>
<accession>A0A915NNJ1</accession>
<sequence length="160" mass="18900">ATSQLLGKLSEDEQKNLSENFQQFYITSSEYVEKWFRFERYPTNIEWLSLPNRSIQHENVIELGKEYLPGNDLLFDEVSQLNLILDGIPDKEFERLSAEEKWQRIFKSTNMPGLYELVSKFLSVPASNAYVERVFSLISAQWTDFYSVPALYCKYLYHNM</sequence>
<organism evidence="2 3">
    <name type="scientific">Meloidogyne floridensis</name>
    <dbReference type="NCBI Taxonomy" id="298350"/>
    <lineage>
        <taxon>Eukaryota</taxon>
        <taxon>Metazoa</taxon>
        <taxon>Ecdysozoa</taxon>
        <taxon>Nematoda</taxon>
        <taxon>Chromadorea</taxon>
        <taxon>Rhabditida</taxon>
        <taxon>Tylenchina</taxon>
        <taxon>Tylenchomorpha</taxon>
        <taxon>Tylenchoidea</taxon>
        <taxon>Meloidogynidae</taxon>
        <taxon>Meloidogyninae</taxon>
        <taxon>Meloidogyne</taxon>
    </lineage>
</organism>
<dbReference type="InterPro" id="IPR008906">
    <property type="entry name" value="HATC_C_dom"/>
</dbReference>
<proteinExistence type="predicted"/>
<dbReference type="WBParaSite" id="scf7180000420445.g5301">
    <property type="protein sequence ID" value="scf7180000420445.g5301"/>
    <property type="gene ID" value="scf7180000420445.g5301"/>
</dbReference>
<dbReference type="Proteomes" id="UP000887560">
    <property type="component" value="Unplaced"/>
</dbReference>
<protein>
    <submittedName>
        <fullName evidence="3">HAT C-terminal dimerisation domain-containing protein</fullName>
    </submittedName>
</protein>
<evidence type="ECO:0000313" key="3">
    <source>
        <dbReference type="WBParaSite" id="scf7180000420445.g5301"/>
    </source>
</evidence>